<keyword evidence="2" id="KW-1185">Reference proteome</keyword>
<feature type="non-terminal residue" evidence="1">
    <location>
        <position position="14"/>
    </location>
</feature>
<proteinExistence type="predicted"/>
<accession>A0A7R9MQU6</accession>
<protein>
    <submittedName>
        <fullName evidence="1">Uncharacterized protein</fullName>
    </submittedName>
</protein>
<name>A0A7R9MQU6_9ACAR</name>
<gene>
    <name evidence="1" type="ORF">ONB1V03_LOCUS21349</name>
</gene>
<evidence type="ECO:0000313" key="2">
    <source>
        <dbReference type="Proteomes" id="UP000728032"/>
    </source>
</evidence>
<dbReference type="Proteomes" id="UP000728032">
    <property type="component" value="Unassembled WGS sequence"/>
</dbReference>
<evidence type="ECO:0000313" key="1">
    <source>
        <dbReference type="EMBL" id="CAD7664791.1"/>
    </source>
</evidence>
<sequence length="14" mass="1781">MYIRAFYMLSEYPP</sequence>
<dbReference type="EMBL" id="OC955839">
    <property type="protein sequence ID" value="CAD7664791.1"/>
    <property type="molecule type" value="Genomic_DNA"/>
</dbReference>
<dbReference type="EMBL" id="CAJPVJ010041014">
    <property type="protein sequence ID" value="CAG2181928.1"/>
    <property type="molecule type" value="Genomic_DNA"/>
</dbReference>
<organism evidence="1">
    <name type="scientific">Oppiella nova</name>
    <dbReference type="NCBI Taxonomy" id="334625"/>
    <lineage>
        <taxon>Eukaryota</taxon>
        <taxon>Metazoa</taxon>
        <taxon>Ecdysozoa</taxon>
        <taxon>Arthropoda</taxon>
        <taxon>Chelicerata</taxon>
        <taxon>Arachnida</taxon>
        <taxon>Acari</taxon>
        <taxon>Acariformes</taxon>
        <taxon>Sarcoptiformes</taxon>
        <taxon>Oribatida</taxon>
        <taxon>Brachypylina</taxon>
        <taxon>Oppioidea</taxon>
        <taxon>Oppiidae</taxon>
        <taxon>Oppiella</taxon>
    </lineage>
</organism>
<reference evidence="1" key="1">
    <citation type="submission" date="2020-11" db="EMBL/GenBank/DDBJ databases">
        <authorList>
            <person name="Tran Van P."/>
        </authorList>
    </citation>
    <scope>NUCLEOTIDE SEQUENCE</scope>
</reference>